<keyword evidence="4" id="KW-0347">Helicase</keyword>
<dbReference type="InterPro" id="IPR000330">
    <property type="entry name" value="SNF2_N"/>
</dbReference>
<comment type="caution">
    <text evidence="4">The sequence shown here is derived from an EMBL/GenBank/DDBJ whole genome shotgun (WGS) entry which is preliminary data.</text>
</comment>
<proteinExistence type="predicted"/>
<dbReference type="CDD" id="cd18012">
    <property type="entry name" value="DEXQc_arch_SWI2_SNF2"/>
    <property type="match status" value="1"/>
</dbReference>
<keyword evidence="1" id="KW-0378">Hydrolase</keyword>
<name>A0A3D9IA69_9BACL</name>
<protein>
    <submittedName>
        <fullName evidence="4">SNF2 family DNA or RNA helicase</fullName>
    </submittedName>
</protein>
<dbReference type="PROSITE" id="PS51192">
    <property type="entry name" value="HELICASE_ATP_BIND_1"/>
    <property type="match status" value="1"/>
</dbReference>
<dbReference type="EMBL" id="QRDY01000008">
    <property type="protein sequence ID" value="RED58617.1"/>
    <property type="molecule type" value="Genomic_DNA"/>
</dbReference>
<dbReference type="GO" id="GO:0005524">
    <property type="term" value="F:ATP binding"/>
    <property type="evidence" value="ECO:0007669"/>
    <property type="project" value="InterPro"/>
</dbReference>
<dbReference type="CDD" id="cd18793">
    <property type="entry name" value="SF2_C_SNF"/>
    <property type="match status" value="1"/>
</dbReference>
<dbReference type="Gene3D" id="3.40.50.300">
    <property type="entry name" value="P-loop containing nucleotide triphosphate hydrolases"/>
    <property type="match status" value="1"/>
</dbReference>
<dbReference type="PROSITE" id="PS51194">
    <property type="entry name" value="HELICASE_CTER"/>
    <property type="match status" value="1"/>
</dbReference>
<dbReference type="Proteomes" id="UP000256869">
    <property type="component" value="Unassembled WGS sequence"/>
</dbReference>
<dbReference type="SMART" id="SM00487">
    <property type="entry name" value="DEXDc"/>
    <property type="match status" value="1"/>
</dbReference>
<dbReference type="SUPFAM" id="SSF52540">
    <property type="entry name" value="P-loop containing nucleoside triphosphate hydrolases"/>
    <property type="match status" value="2"/>
</dbReference>
<evidence type="ECO:0000259" key="2">
    <source>
        <dbReference type="PROSITE" id="PS51192"/>
    </source>
</evidence>
<gene>
    <name evidence="4" type="ORF">DFP95_108144</name>
</gene>
<evidence type="ECO:0000259" key="3">
    <source>
        <dbReference type="PROSITE" id="PS51194"/>
    </source>
</evidence>
<dbReference type="Pfam" id="PF00176">
    <property type="entry name" value="SNF2-rel_dom"/>
    <property type="match status" value="1"/>
</dbReference>
<dbReference type="SMART" id="SM00490">
    <property type="entry name" value="HELICc"/>
    <property type="match status" value="1"/>
</dbReference>
<dbReference type="Gene3D" id="1.20.120.850">
    <property type="entry name" value="SWI2/SNF2 ATPases, N-terminal domain"/>
    <property type="match status" value="1"/>
</dbReference>
<evidence type="ECO:0000313" key="4">
    <source>
        <dbReference type="EMBL" id="RED58617.1"/>
    </source>
</evidence>
<dbReference type="InterPro" id="IPR027417">
    <property type="entry name" value="P-loop_NTPase"/>
</dbReference>
<dbReference type="GO" id="GO:0016787">
    <property type="term" value="F:hydrolase activity"/>
    <property type="evidence" value="ECO:0007669"/>
    <property type="project" value="UniProtKB-KW"/>
</dbReference>
<evidence type="ECO:0000256" key="1">
    <source>
        <dbReference type="ARBA" id="ARBA00022801"/>
    </source>
</evidence>
<sequence>MNKYTEYIQIQIVFDGHGNALIHGAYNEESFVSGLSLKQGLFAWHEESFYGTELEIHPFQQLELVQLPAEMVIPFFAEARLLQHIQWLWSDVAERLIKVAPILAQCLEDKKYIPDFSSFQSGKLQWKWDEEAIGADERAAMDEIKEDPDFMNGLLAAFSAAVFHRQYGSEMTASDLRSEFPLLFARNKTVEAGLDEQAWLVAIGWKADTAPFRPALQLLEPDEDQSGWRLQLVLQDKRDSSRLSLVRLADNGEVFGSWPSDWTPHVRTRSSGWLERLRASLPAERFSGASDNIFSRLLDDEAAWRFLTTESQRLLDSGWHVLLPAWWETASRKKPRLRAKVSSGEGGRAGSSLFGLDSLVDFDWRIAIGEADLSESEFAELVARNARLVRFRGEWIQLDPTLLAQIRKAMASVNKEQGLSFQDVLQLHLLGNDANVEASNADNEELEADRAHRLQLEVELNQHMLKLISQLTQQAEHPKLAVPAGLRAELRAYQQDGYAWLSFLRGFGLGACLADDMGLGKTVQLIAYLLHIKENTSDSDPNRIPSLIICPTSVLGNWQKEISRFAPSLKVMLHYGNRRFSGEAFVEEAKQADVVLTSYATCSLDQETLQMLTWTSVSLDEAQNIKNAQTKQSTVVRSLPARHRIALTGTPIENRLAELWSLYDFINPGYLGSAREFNNRFAIAIEKEKDEQLTADLQKLIRPFMLRRKKKDPAIQLDLPDKNEMKTYVNLTAEQGALYEQTVNELMERMQKLEGIERKGAILAALTQLKQLCDHPMLMTKEPLPEPSLSPSSEETPFDTEAIVSRSSKLERLLDMVKELRDEGDRCLIFTQYIGMGQMLKRVLEHELREPVLYLNGSTSKVARDRMIDQFQAKESSEPAEQPNVFILSLKAGGVGLNLTAANHVFHFDRWWNPAVENQATDRAYRMGQTRDVQVHKFISLGTLEERIDEMLESKQQLSENVISSSEGWITELSTDELKDLFTLRRDMIG</sequence>
<keyword evidence="4" id="KW-0547">Nucleotide-binding</keyword>
<dbReference type="Pfam" id="PF00271">
    <property type="entry name" value="Helicase_C"/>
    <property type="match status" value="1"/>
</dbReference>
<dbReference type="GO" id="GO:0004386">
    <property type="term" value="F:helicase activity"/>
    <property type="evidence" value="ECO:0007669"/>
    <property type="project" value="UniProtKB-KW"/>
</dbReference>
<dbReference type="InterPro" id="IPR001650">
    <property type="entry name" value="Helicase_C-like"/>
</dbReference>
<dbReference type="InterPro" id="IPR038718">
    <property type="entry name" value="SNF2-like_sf"/>
</dbReference>
<organism evidence="4 5">
    <name type="scientific">Cohnella lupini</name>
    <dbReference type="NCBI Taxonomy" id="1294267"/>
    <lineage>
        <taxon>Bacteria</taxon>
        <taxon>Bacillati</taxon>
        <taxon>Bacillota</taxon>
        <taxon>Bacilli</taxon>
        <taxon>Bacillales</taxon>
        <taxon>Paenibacillaceae</taxon>
        <taxon>Cohnella</taxon>
    </lineage>
</organism>
<accession>A0A3D9IA69</accession>
<dbReference type="RefSeq" id="WP_115993595.1">
    <property type="nucleotide sequence ID" value="NZ_QRDY01000008.1"/>
</dbReference>
<dbReference type="Pfam" id="PF12419">
    <property type="entry name" value="DUF3670"/>
    <property type="match status" value="1"/>
</dbReference>
<reference evidence="4 5" key="1">
    <citation type="submission" date="2018-07" db="EMBL/GenBank/DDBJ databases">
        <title>Genomic Encyclopedia of Type Strains, Phase III (KMG-III): the genomes of soil and plant-associated and newly described type strains.</title>
        <authorList>
            <person name="Whitman W."/>
        </authorList>
    </citation>
    <scope>NUCLEOTIDE SEQUENCE [LARGE SCALE GENOMIC DNA]</scope>
    <source>
        <strain evidence="4 5">CECT 8236</strain>
    </source>
</reference>
<dbReference type="InterPro" id="IPR022138">
    <property type="entry name" value="DUF3670"/>
</dbReference>
<dbReference type="InterPro" id="IPR014001">
    <property type="entry name" value="Helicase_ATP-bd"/>
</dbReference>
<feature type="domain" description="Helicase ATP-binding" evidence="2">
    <location>
        <begin position="502"/>
        <end position="669"/>
    </location>
</feature>
<keyword evidence="5" id="KW-1185">Reference proteome</keyword>
<keyword evidence="4" id="KW-0067">ATP-binding</keyword>
<evidence type="ECO:0000313" key="5">
    <source>
        <dbReference type="Proteomes" id="UP000256869"/>
    </source>
</evidence>
<dbReference type="AlphaFoldDB" id="A0A3D9IA69"/>
<dbReference type="FunFam" id="3.40.50.300:FF:000533">
    <property type="entry name" value="Helicase, Snf2 family"/>
    <property type="match status" value="1"/>
</dbReference>
<dbReference type="InterPro" id="IPR049730">
    <property type="entry name" value="SNF2/RAD54-like_C"/>
</dbReference>
<dbReference type="PANTHER" id="PTHR10799">
    <property type="entry name" value="SNF2/RAD54 HELICASE FAMILY"/>
    <property type="match status" value="1"/>
</dbReference>
<dbReference type="OrthoDB" id="9760715at2"/>
<dbReference type="Gene3D" id="3.40.50.10810">
    <property type="entry name" value="Tandem AAA-ATPase domain"/>
    <property type="match status" value="1"/>
</dbReference>
<feature type="domain" description="Helicase C-terminal" evidence="3">
    <location>
        <begin position="809"/>
        <end position="974"/>
    </location>
</feature>